<dbReference type="InterPro" id="IPR039923">
    <property type="entry name" value="Protodermal_1"/>
</dbReference>
<feature type="compositionally biased region" description="Basic and acidic residues" evidence="1">
    <location>
        <begin position="94"/>
        <end position="115"/>
    </location>
</feature>
<gene>
    <name evidence="3" type="ORF">CSSPJE1EN1_LOCUS14835</name>
</gene>
<feature type="compositionally biased region" description="Polar residues" evidence="1">
    <location>
        <begin position="228"/>
        <end position="244"/>
    </location>
</feature>
<dbReference type="EMBL" id="OZ020097">
    <property type="protein sequence ID" value="CAK9269357.1"/>
    <property type="molecule type" value="Genomic_DNA"/>
</dbReference>
<feature type="region of interest" description="Disordered" evidence="1">
    <location>
        <begin position="224"/>
        <end position="306"/>
    </location>
</feature>
<evidence type="ECO:0000313" key="3">
    <source>
        <dbReference type="EMBL" id="CAK9269357.1"/>
    </source>
</evidence>
<name>A0ABP0WSG9_9BRYO</name>
<feature type="compositionally biased region" description="Low complexity" evidence="1">
    <location>
        <begin position="266"/>
        <end position="281"/>
    </location>
</feature>
<dbReference type="PANTHER" id="PTHR33210">
    <property type="entry name" value="PROTODERMAL FACTOR 1"/>
    <property type="match status" value="1"/>
</dbReference>
<protein>
    <submittedName>
        <fullName evidence="3">Uncharacterized protein</fullName>
    </submittedName>
</protein>
<evidence type="ECO:0000256" key="1">
    <source>
        <dbReference type="SAM" id="MobiDB-lite"/>
    </source>
</evidence>
<evidence type="ECO:0000313" key="4">
    <source>
        <dbReference type="Proteomes" id="UP001497444"/>
    </source>
</evidence>
<evidence type="ECO:0000256" key="2">
    <source>
        <dbReference type="SAM" id="SignalP"/>
    </source>
</evidence>
<dbReference type="PANTHER" id="PTHR33210:SF18">
    <property type="entry name" value="PROTODERMAL FACTOR 1"/>
    <property type="match status" value="1"/>
</dbReference>
<accession>A0ABP0WSG9</accession>
<organism evidence="3 4">
    <name type="scientific">Sphagnum jensenii</name>
    <dbReference type="NCBI Taxonomy" id="128206"/>
    <lineage>
        <taxon>Eukaryota</taxon>
        <taxon>Viridiplantae</taxon>
        <taxon>Streptophyta</taxon>
        <taxon>Embryophyta</taxon>
        <taxon>Bryophyta</taxon>
        <taxon>Sphagnophytina</taxon>
        <taxon>Sphagnopsida</taxon>
        <taxon>Sphagnales</taxon>
        <taxon>Sphagnaceae</taxon>
        <taxon>Sphagnum</taxon>
    </lineage>
</organism>
<keyword evidence="4" id="KW-1185">Reference proteome</keyword>
<feature type="region of interest" description="Disordered" evidence="1">
    <location>
        <begin position="39"/>
        <end position="63"/>
    </location>
</feature>
<proteinExistence type="predicted"/>
<feature type="compositionally biased region" description="Low complexity" evidence="1">
    <location>
        <begin position="185"/>
        <end position="195"/>
    </location>
</feature>
<feature type="compositionally biased region" description="Low complexity" evidence="1">
    <location>
        <begin position="288"/>
        <end position="297"/>
    </location>
</feature>
<feature type="compositionally biased region" description="Low complexity" evidence="1">
    <location>
        <begin position="39"/>
        <end position="62"/>
    </location>
</feature>
<feature type="chain" id="PRO_5045394675" evidence="2">
    <location>
        <begin position="29"/>
        <end position="559"/>
    </location>
</feature>
<feature type="region of interest" description="Disordered" evidence="1">
    <location>
        <begin position="84"/>
        <end position="129"/>
    </location>
</feature>
<dbReference type="Proteomes" id="UP001497444">
    <property type="component" value="Chromosome 2"/>
</dbReference>
<sequence length="559" mass="60709">MKKTKGVVSWVLGLLLFSFLLCAIAAVAENYPNFEFAQEQQEQQSSTTTTTTTGSKSSSLEETVLEAKTATEFSKLKPNNYPNFAFTKSTPGGSKKEKQESVVDSSKADSAEEVQKPNNYPSFEFRTEDVKGFPSDAATTSFQRVPENKPNNYPNFEFRESTAVFSQQHQSLFDQLEKTAPADSTTTTTTTTTTTPGSSVYRGSDASGRFDSSFDVTNARLQAEARGASTQGSGRDTSFATSATGYRGSDPYGRYPSSFDLTNARQHQAQSQSTLQTQQQQFSNKDLTTTSTSTTSSYRGSDASGRSFSSFDLTNARYNQASHSSSQQTGSQSSASSSSIHRGSDPSGRYPSSFDLTNPRHQAAVSQFRTSDKVFGEDSSAYRFNNVGNKYSSTQKLPDVETTTSSFPKFNYDTVQADTTTLAAADASQFASSSTTAGSSGCSSSYWSSHTSRWPRFFTIYSKVTDAFPGAKVRIVYGTTTLLQALYDTRPDGYSQLLRHGVAALLNAYDITPPSHYEYSHATVIELFTNALASRTSAAQQAQQFENANTAYGTEGCNA</sequence>
<feature type="region of interest" description="Disordered" evidence="1">
    <location>
        <begin position="319"/>
        <end position="357"/>
    </location>
</feature>
<feature type="region of interest" description="Disordered" evidence="1">
    <location>
        <begin position="178"/>
        <end position="207"/>
    </location>
</feature>
<feature type="signal peptide" evidence="2">
    <location>
        <begin position="1"/>
        <end position="28"/>
    </location>
</feature>
<reference evidence="3 4" key="1">
    <citation type="submission" date="2024-02" db="EMBL/GenBank/DDBJ databases">
        <authorList>
            <consortium name="ELIXIR-Norway"/>
            <consortium name="Elixir Norway"/>
        </authorList>
    </citation>
    <scope>NUCLEOTIDE SEQUENCE [LARGE SCALE GENOMIC DNA]</scope>
</reference>
<keyword evidence="2" id="KW-0732">Signal</keyword>
<feature type="compositionally biased region" description="Low complexity" evidence="1">
    <location>
        <begin position="320"/>
        <end position="339"/>
    </location>
</feature>